<organism evidence="2 3">
    <name type="scientific">Cystoisospora suis</name>
    <dbReference type="NCBI Taxonomy" id="483139"/>
    <lineage>
        <taxon>Eukaryota</taxon>
        <taxon>Sar</taxon>
        <taxon>Alveolata</taxon>
        <taxon>Apicomplexa</taxon>
        <taxon>Conoidasida</taxon>
        <taxon>Coccidia</taxon>
        <taxon>Eucoccidiorida</taxon>
        <taxon>Eimeriorina</taxon>
        <taxon>Sarcocystidae</taxon>
        <taxon>Cystoisospora</taxon>
    </lineage>
</organism>
<dbReference type="RefSeq" id="XP_067927328.1">
    <property type="nucleotide sequence ID" value="XM_068060683.1"/>
</dbReference>
<proteinExistence type="predicted"/>
<name>A0A2C6LG56_9APIC</name>
<reference evidence="2 3" key="1">
    <citation type="journal article" date="2017" name="Int. J. Parasitol.">
        <title>The genome of the protozoan parasite Cystoisospora suis and a reverse vaccinology approach to identify vaccine candidates.</title>
        <authorList>
            <person name="Palmieri N."/>
            <person name="Shrestha A."/>
            <person name="Ruttkowski B."/>
            <person name="Beck T."/>
            <person name="Vogl C."/>
            <person name="Tomley F."/>
            <person name="Blake D.P."/>
            <person name="Joachim A."/>
        </authorList>
    </citation>
    <scope>NUCLEOTIDE SEQUENCE [LARGE SCALE GENOMIC DNA]</scope>
    <source>
        <strain evidence="2 3">Wien I</strain>
    </source>
</reference>
<feature type="transmembrane region" description="Helical" evidence="1">
    <location>
        <begin position="59"/>
        <end position="81"/>
    </location>
</feature>
<accession>A0A2C6LG56</accession>
<gene>
    <name evidence="2" type="ORF">CSUI_000449</name>
</gene>
<keyword evidence="3" id="KW-1185">Reference proteome</keyword>
<protein>
    <submittedName>
        <fullName evidence="2">Transmembrane protein</fullName>
    </submittedName>
</protein>
<dbReference type="Proteomes" id="UP000221165">
    <property type="component" value="Unassembled WGS sequence"/>
</dbReference>
<dbReference type="OrthoDB" id="361532at2759"/>
<comment type="caution">
    <text evidence="2">The sequence shown here is derived from an EMBL/GenBank/DDBJ whole genome shotgun (WGS) entry which is preliminary data.</text>
</comment>
<keyword evidence="1 2" id="KW-0812">Transmembrane</keyword>
<evidence type="ECO:0000313" key="3">
    <source>
        <dbReference type="Proteomes" id="UP000221165"/>
    </source>
</evidence>
<keyword evidence="1" id="KW-0472">Membrane</keyword>
<keyword evidence="1" id="KW-1133">Transmembrane helix</keyword>
<feature type="transmembrane region" description="Helical" evidence="1">
    <location>
        <begin position="27"/>
        <end position="47"/>
    </location>
</feature>
<evidence type="ECO:0000313" key="2">
    <source>
        <dbReference type="EMBL" id="PHJ25682.1"/>
    </source>
</evidence>
<dbReference type="GeneID" id="94423894"/>
<dbReference type="VEuPathDB" id="ToxoDB:CSUI_000449"/>
<dbReference type="EMBL" id="MIGC01000184">
    <property type="protein sequence ID" value="PHJ25682.1"/>
    <property type="molecule type" value="Genomic_DNA"/>
</dbReference>
<sequence length="85" mass="9392">MSCDEVLRRMTNLEVPTPPSANDKTTYILLGVLNCLIFGLGMIIIGAMKNDTVDLLTGVFQLILPFVGWVWGLIWGILIVMKAVQ</sequence>
<dbReference type="AlphaFoldDB" id="A0A2C6LG56"/>
<evidence type="ECO:0000256" key="1">
    <source>
        <dbReference type="SAM" id="Phobius"/>
    </source>
</evidence>